<dbReference type="InterPro" id="IPR039638">
    <property type="entry name" value="MED33A/B"/>
</dbReference>
<dbReference type="GO" id="GO:0016592">
    <property type="term" value="C:mediator complex"/>
    <property type="evidence" value="ECO:0007669"/>
    <property type="project" value="InterPro"/>
</dbReference>
<protein>
    <submittedName>
        <fullName evidence="1">Uncharacterized protein</fullName>
    </submittedName>
</protein>
<gene>
    <name evidence="1" type="ORF">BOLSC55T61227H</name>
</gene>
<sequence>MFISGITNGSGSYENTSMNESASGCCKVRFSLLTSEVVFFSLCIAGNVSCWSLVMKGSSLTPSLTNSLITTPASSLAEIEKIYEVATTGSEDEKIAAASILCGASLFGVGAYRSMLSSSS</sequence>
<dbReference type="PANTHER" id="PTHR33739:SF7">
    <property type="entry name" value="MEDIATOR OF RNA POLYMERASE II TRANSCRIPTION SUBUNIT 33B"/>
    <property type="match status" value="1"/>
</dbReference>
<organism evidence="1">
    <name type="scientific">Brassica oleracea</name>
    <name type="common">Wild cabbage</name>
    <dbReference type="NCBI Taxonomy" id="3712"/>
    <lineage>
        <taxon>Eukaryota</taxon>
        <taxon>Viridiplantae</taxon>
        <taxon>Streptophyta</taxon>
        <taxon>Embryophyta</taxon>
        <taxon>Tracheophyta</taxon>
        <taxon>Spermatophyta</taxon>
        <taxon>Magnoliopsida</taxon>
        <taxon>eudicotyledons</taxon>
        <taxon>Gunneridae</taxon>
        <taxon>Pentapetalae</taxon>
        <taxon>rosids</taxon>
        <taxon>malvids</taxon>
        <taxon>Brassicales</taxon>
        <taxon>Brassicaceae</taxon>
        <taxon>Brassiceae</taxon>
        <taxon>Brassica</taxon>
    </lineage>
</organism>
<dbReference type="GO" id="GO:2000762">
    <property type="term" value="P:regulation of phenylpropanoid metabolic process"/>
    <property type="evidence" value="ECO:0007669"/>
    <property type="project" value="InterPro"/>
</dbReference>
<accession>A0A3P6HJ78</accession>
<evidence type="ECO:0000313" key="1">
    <source>
        <dbReference type="EMBL" id="VDD65999.1"/>
    </source>
</evidence>
<dbReference type="AlphaFoldDB" id="A0A3P6HJ78"/>
<dbReference type="EMBL" id="LR031915">
    <property type="protein sequence ID" value="VDD65999.1"/>
    <property type="molecule type" value="Genomic_DNA"/>
</dbReference>
<name>A0A3P6HJ78_BRAOL</name>
<dbReference type="PANTHER" id="PTHR33739">
    <property type="entry name" value="OS07G0681500 PROTEIN"/>
    <property type="match status" value="1"/>
</dbReference>
<proteinExistence type="predicted"/>
<reference evidence="1" key="1">
    <citation type="submission" date="2018-11" db="EMBL/GenBank/DDBJ databases">
        <authorList>
            <consortium name="Genoscope - CEA"/>
            <person name="William W."/>
        </authorList>
    </citation>
    <scope>NUCLEOTIDE SEQUENCE</scope>
</reference>